<dbReference type="SUPFAM" id="SSF47384">
    <property type="entry name" value="Homodimeric domain of signal transducing histidine kinase"/>
    <property type="match status" value="1"/>
</dbReference>
<dbReference type="InterPro" id="IPR050980">
    <property type="entry name" value="2C_sensor_his_kinase"/>
</dbReference>
<evidence type="ECO:0000256" key="4">
    <source>
        <dbReference type="ARBA" id="ARBA00022741"/>
    </source>
</evidence>
<dbReference type="GO" id="GO:0005886">
    <property type="term" value="C:plasma membrane"/>
    <property type="evidence" value="ECO:0007669"/>
    <property type="project" value="TreeGrafter"/>
</dbReference>
<comment type="catalytic activity">
    <reaction evidence="1">
        <text>ATP + protein L-histidine = ADP + protein N-phospho-L-histidine.</text>
        <dbReference type="EC" id="2.7.13.3"/>
    </reaction>
</comment>
<proteinExistence type="predicted"/>
<dbReference type="InterPro" id="IPR003594">
    <property type="entry name" value="HATPase_dom"/>
</dbReference>
<evidence type="ECO:0000256" key="1">
    <source>
        <dbReference type="ARBA" id="ARBA00000085"/>
    </source>
</evidence>
<evidence type="ECO:0000256" key="3">
    <source>
        <dbReference type="ARBA" id="ARBA00022679"/>
    </source>
</evidence>
<dbReference type="SMART" id="SM00387">
    <property type="entry name" value="HATPase_c"/>
    <property type="match status" value="1"/>
</dbReference>
<feature type="transmembrane region" description="Helical" evidence="7">
    <location>
        <begin position="16"/>
        <end position="38"/>
    </location>
</feature>
<evidence type="ECO:0000256" key="7">
    <source>
        <dbReference type="SAM" id="Phobius"/>
    </source>
</evidence>
<feature type="transmembrane region" description="Helical" evidence="7">
    <location>
        <begin position="153"/>
        <end position="179"/>
    </location>
</feature>
<dbReference type="PROSITE" id="PS50109">
    <property type="entry name" value="HIS_KIN"/>
    <property type="match status" value="1"/>
</dbReference>
<organism evidence="9 10">
    <name type="scientific">Aureimonas altamirensis</name>
    <dbReference type="NCBI Taxonomy" id="370622"/>
    <lineage>
        <taxon>Bacteria</taxon>
        <taxon>Pseudomonadati</taxon>
        <taxon>Pseudomonadota</taxon>
        <taxon>Alphaproteobacteria</taxon>
        <taxon>Hyphomicrobiales</taxon>
        <taxon>Aurantimonadaceae</taxon>
        <taxon>Aureimonas</taxon>
    </lineage>
</organism>
<dbReference type="SUPFAM" id="SSF55874">
    <property type="entry name" value="ATPase domain of HSP90 chaperone/DNA topoisomerase II/histidine kinase"/>
    <property type="match status" value="1"/>
</dbReference>
<feature type="domain" description="Histidine kinase" evidence="8">
    <location>
        <begin position="214"/>
        <end position="422"/>
    </location>
</feature>
<dbReference type="PANTHER" id="PTHR44936">
    <property type="entry name" value="SENSOR PROTEIN CREC"/>
    <property type="match status" value="1"/>
</dbReference>
<dbReference type="InterPro" id="IPR036097">
    <property type="entry name" value="HisK_dim/P_sf"/>
</dbReference>
<protein>
    <recommendedName>
        <fullName evidence="2">histidine kinase</fullName>
        <ecNumber evidence="2">2.7.13.3</ecNumber>
    </recommendedName>
</protein>
<dbReference type="RefSeq" id="WP_039189477.1">
    <property type="nucleotide sequence ID" value="NZ_JRFJ01000001.1"/>
</dbReference>
<keyword evidence="3" id="KW-0808">Transferase</keyword>
<dbReference type="InterPro" id="IPR005467">
    <property type="entry name" value="His_kinase_dom"/>
</dbReference>
<dbReference type="Pfam" id="PF02518">
    <property type="entry name" value="HATPase_c"/>
    <property type="match status" value="1"/>
</dbReference>
<comment type="caution">
    <text evidence="9">The sequence shown here is derived from an EMBL/GenBank/DDBJ whole genome shotgun (WGS) entry which is preliminary data.</text>
</comment>
<keyword evidence="4" id="KW-0547">Nucleotide-binding</keyword>
<dbReference type="Gene3D" id="1.10.287.130">
    <property type="match status" value="1"/>
</dbReference>
<dbReference type="OrthoDB" id="9785252at2"/>
<dbReference type="GO" id="GO:0000155">
    <property type="term" value="F:phosphorelay sensor kinase activity"/>
    <property type="evidence" value="ECO:0007669"/>
    <property type="project" value="InterPro"/>
</dbReference>
<keyword evidence="6" id="KW-0067">ATP-binding</keyword>
<dbReference type="InterPro" id="IPR036890">
    <property type="entry name" value="HATPase_C_sf"/>
</dbReference>
<evidence type="ECO:0000256" key="6">
    <source>
        <dbReference type="ARBA" id="ARBA00022840"/>
    </source>
</evidence>
<keyword evidence="7" id="KW-1133">Transmembrane helix</keyword>
<dbReference type="EMBL" id="JRFJ01000001">
    <property type="protein sequence ID" value="KHJ56102.1"/>
    <property type="molecule type" value="Genomic_DNA"/>
</dbReference>
<reference evidence="9 10" key="1">
    <citation type="submission" date="2014-09" db="EMBL/GenBank/DDBJ databases">
        <title>Isolation and characterization of Aurantimonas altamirensis ON-56566 from clinical sample following a dog bite.</title>
        <authorList>
            <person name="Eshaghi A."/>
            <person name="Li A."/>
            <person name="Shahinas D."/>
            <person name="Bahn P."/>
            <person name="Kus J.V."/>
            <person name="Patel S.N."/>
        </authorList>
    </citation>
    <scope>NUCLEOTIDE SEQUENCE [LARGE SCALE GENOMIC DNA]</scope>
    <source>
        <strain evidence="9 10">ON-56566</strain>
    </source>
</reference>
<name>A0A0B1QB17_9HYPH</name>
<evidence type="ECO:0000313" key="9">
    <source>
        <dbReference type="EMBL" id="KHJ56102.1"/>
    </source>
</evidence>
<dbReference type="PRINTS" id="PR00344">
    <property type="entry name" value="BCTRLSENSOR"/>
</dbReference>
<dbReference type="Gene3D" id="3.30.565.10">
    <property type="entry name" value="Histidine kinase-like ATPase, C-terminal domain"/>
    <property type="match status" value="1"/>
</dbReference>
<dbReference type="PANTHER" id="PTHR44936:SF10">
    <property type="entry name" value="SENSOR PROTEIN RSTB"/>
    <property type="match status" value="1"/>
</dbReference>
<evidence type="ECO:0000256" key="2">
    <source>
        <dbReference type="ARBA" id="ARBA00012438"/>
    </source>
</evidence>
<dbReference type="EC" id="2.7.13.3" evidence="2"/>
<keyword evidence="7" id="KW-0812">Transmembrane</keyword>
<dbReference type="AlphaFoldDB" id="A0A0B1QB17"/>
<sequence length="427" mass="45950">MRPQSSATEVANRSNLLLLIQLRWIAVVGQVFTILFVHFRLGIGLPMREMASVLALLAAVNIASFLRYQRSPAVSNRELFAQLLLDVTALSAQLYLSGGALNPFISLFLLQVIIGAVLLAGSYAWALVVVATGCFVALSVFYRPIEIPHDGELAIASLHVQGLFICFLLVAVLLTYLIIRINGNLAARDARVAELRRQAVEEDHIVRIGLLASGAAHELGTPLATLSVIMNDWRRADGFSSDPGLLEELEEAEAQLDRCKTIVSSILTSAGQTRGEGTVRTTVRTFFDDLIADWSRVGTARRLTYFNDFAPDQPMVADLALRQVVFNLLDNALEASRRAITVTLSRDGDDVLATVSDDGPGFSPEVLESLGRPYVSTKGRPGAGLGLFLVSNVVRKLGGTLEARNAGDGGGTTVVLRLPSASIGKGQ</sequence>
<evidence type="ECO:0000313" key="10">
    <source>
        <dbReference type="Proteomes" id="UP000030826"/>
    </source>
</evidence>
<keyword evidence="7" id="KW-0472">Membrane</keyword>
<feature type="transmembrane region" description="Helical" evidence="7">
    <location>
        <begin position="108"/>
        <end position="141"/>
    </location>
</feature>
<keyword evidence="5 9" id="KW-0418">Kinase</keyword>
<dbReference type="InterPro" id="IPR004358">
    <property type="entry name" value="Sig_transdc_His_kin-like_C"/>
</dbReference>
<dbReference type="Proteomes" id="UP000030826">
    <property type="component" value="Unassembled WGS sequence"/>
</dbReference>
<evidence type="ECO:0000256" key="5">
    <source>
        <dbReference type="ARBA" id="ARBA00022777"/>
    </source>
</evidence>
<gene>
    <name evidence="9" type="ORF">LA66_05750</name>
</gene>
<feature type="transmembrane region" description="Helical" evidence="7">
    <location>
        <begin position="50"/>
        <end position="67"/>
    </location>
</feature>
<evidence type="ECO:0000259" key="8">
    <source>
        <dbReference type="PROSITE" id="PS50109"/>
    </source>
</evidence>
<dbReference type="GO" id="GO:0005524">
    <property type="term" value="F:ATP binding"/>
    <property type="evidence" value="ECO:0007669"/>
    <property type="project" value="UniProtKB-KW"/>
</dbReference>
<dbReference type="STRING" id="370622.LA66_05750"/>
<accession>A0A0B1QB17</accession>